<evidence type="ECO:0000256" key="1">
    <source>
        <dbReference type="ARBA" id="ARBA00022694"/>
    </source>
</evidence>
<comment type="subcellular location">
    <subcellularLocation>
        <location evidence="2">Cytoplasm</location>
    </subcellularLocation>
</comment>
<dbReference type="GO" id="GO:0000049">
    <property type="term" value="F:tRNA binding"/>
    <property type="evidence" value="ECO:0007669"/>
    <property type="project" value="UniProtKB-KW"/>
</dbReference>
<keyword evidence="2" id="KW-0820">tRNA-binding</keyword>
<dbReference type="Pfam" id="PF05636">
    <property type="entry name" value="HIGH_NTase1"/>
    <property type="match status" value="1"/>
</dbReference>
<name>A0A173SZQ4_ANAHA</name>
<comment type="catalytic activity">
    <reaction evidence="2">
        <text>cytidine(34) in elongator tRNA(Met) + acetate + ATP = N(4)-acetylcytidine(34) in elongator tRNA(Met) + AMP + diphosphate</text>
        <dbReference type="Rhea" id="RHEA:58144"/>
        <dbReference type="Rhea" id="RHEA-COMP:10693"/>
        <dbReference type="Rhea" id="RHEA-COMP:10694"/>
        <dbReference type="ChEBI" id="CHEBI:30089"/>
        <dbReference type="ChEBI" id="CHEBI:30616"/>
        <dbReference type="ChEBI" id="CHEBI:33019"/>
        <dbReference type="ChEBI" id="CHEBI:74900"/>
        <dbReference type="ChEBI" id="CHEBI:82748"/>
        <dbReference type="ChEBI" id="CHEBI:456215"/>
    </reaction>
</comment>
<dbReference type="GO" id="GO:0016879">
    <property type="term" value="F:ligase activity, forming carbon-nitrogen bonds"/>
    <property type="evidence" value="ECO:0007669"/>
    <property type="project" value="UniProtKB-UniRule"/>
</dbReference>
<comment type="caution">
    <text evidence="2">Lacks conserved residue(s) required for the propagation of feature annotation.</text>
</comment>
<keyword evidence="2" id="KW-0963">Cytoplasm</keyword>
<dbReference type="Proteomes" id="UP000095598">
    <property type="component" value="Unassembled WGS sequence"/>
</dbReference>
<dbReference type="InterPro" id="IPR014729">
    <property type="entry name" value="Rossmann-like_a/b/a_fold"/>
</dbReference>
<dbReference type="Gene3D" id="3.40.50.620">
    <property type="entry name" value="HUPs"/>
    <property type="match status" value="1"/>
</dbReference>
<keyword evidence="2" id="KW-0067">ATP-binding</keyword>
<dbReference type="GO" id="GO:0005737">
    <property type="term" value="C:cytoplasm"/>
    <property type="evidence" value="ECO:0007669"/>
    <property type="project" value="UniProtKB-SubCell"/>
</dbReference>
<dbReference type="EMBL" id="CYXT01000011">
    <property type="protein sequence ID" value="CUM95953.1"/>
    <property type="molecule type" value="Genomic_DNA"/>
</dbReference>
<feature type="binding site" evidence="2">
    <location>
        <position position="102"/>
    </location>
    <ligand>
        <name>ATP</name>
        <dbReference type="ChEBI" id="CHEBI:30616"/>
    </ligand>
</feature>
<evidence type="ECO:0000256" key="2">
    <source>
        <dbReference type="HAMAP-Rule" id="MF_01539"/>
    </source>
</evidence>
<dbReference type="PANTHER" id="PTHR37825:SF1">
    <property type="entry name" value="TRNA(MET) CYTIDINE ACETATE LIGASE"/>
    <property type="match status" value="1"/>
</dbReference>
<feature type="binding site" evidence="2">
    <location>
        <begin position="7"/>
        <end position="20"/>
    </location>
    <ligand>
        <name>ATP</name>
        <dbReference type="ChEBI" id="CHEBI:30616"/>
    </ligand>
</feature>
<evidence type="ECO:0000313" key="3">
    <source>
        <dbReference type="EMBL" id="CUM95953.1"/>
    </source>
</evidence>
<comment type="function">
    <text evidence="2">Catalyzes the formation of N(4)-acetylcytidine (ac(4)C) at the wobble position of elongator tRNA(Met), using acetate and ATP as substrates. First activates an acetate ion to form acetyladenylate (Ac-AMP) and then transfers the acetyl group to tRNA to form ac(4)C34.</text>
</comment>
<gene>
    <name evidence="2" type="primary">tmcAL</name>
    <name evidence="3" type="ORF">ERS852425_01709</name>
</gene>
<feature type="binding site" evidence="2">
    <location>
        <position position="189"/>
    </location>
    <ligand>
        <name>ATP</name>
        <dbReference type="ChEBI" id="CHEBI:30616"/>
    </ligand>
</feature>
<organism evidence="3 4">
    <name type="scientific">Anaerostipes hadrus</name>
    <dbReference type="NCBI Taxonomy" id="649756"/>
    <lineage>
        <taxon>Bacteria</taxon>
        <taxon>Bacillati</taxon>
        <taxon>Bacillota</taxon>
        <taxon>Clostridia</taxon>
        <taxon>Lachnospirales</taxon>
        <taxon>Lachnospiraceae</taxon>
        <taxon>Anaerostipes</taxon>
    </lineage>
</organism>
<dbReference type="RefSeq" id="WP_055258666.1">
    <property type="nucleotide sequence ID" value="NZ_CAXSPF010000011.1"/>
</dbReference>
<comment type="similarity">
    <text evidence="2">Belongs to the TmcAL family.</text>
</comment>
<keyword evidence="2" id="KW-0694">RNA-binding</keyword>
<keyword evidence="2" id="KW-0436">Ligase</keyword>
<keyword evidence="1 2" id="KW-0819">tRNA processing</keyword>
<dbReference type="GO" id="GO:0006400">
    <property type="term" value="P:tRNA modification"/>
    <property type="evidence" value="ECO:0007669"/>
    <property type="project" value="UniProtKB-UniRule"/>
</dbReference>
<proteinExistence type="inferred from homology"/>
<dbReference type="InterPro" id="IPR008513">
    <property type="entry name" value="tRNA(Met)_cyd_acetate_ligase"/>
</dbReference>
<reference evidence="3 4" key="1">
    <citation type="submission" date="2015-09" db="EMBL/GenBank/DDBJ databases">
        <authorList>
            <consortium name="Pathogen Informatics"/>
        </authorList>
    </citation>
    <scope>NUCLEOTIDE SEQUENCE [LARGE SCALE GENOMIC DNA]</scope>
    <source>
        <strain evidence="3 4">2789STDY5608868</strain>
    </source>
</reference>
<dbReference type="AlphaFoldDB" id="A0A173SZQ4"/>
<keyword evidence="2" id="KW-0547">Nucleotide-binding</keyword>
<dbReference type="HAMAP" id="MF_01539">
    <property type="entry name" value="TmcAL"/>
    <property type="match status" value="1"/>
</dbReference>
<dbReference type="EC" id="6.3.4.-" evidence="2"/>
<feature type="binding site" evidence="2">
    <location>
        <position position="164"/>
    </location>
    <ligand>
        <name>ATP</name>
        <dbReference type="ChEBI" id="CHEBI:30616"/>
    </ligand>
</feature>
<dbReference type="PANTHER" id="PTHR37825">
    <property type="entry name" value="TRNA(MET) CYTIDINE ACETATE LIGASE"/>
    <property type="match status" value="1"/>
</dbReference>
<sequence>MKTAAIICEYNPFHNGHEYHIMQTRNITGADYVIAIMSGNYVQRGTPAVMDKKIRTKSALLGGADLVIELPLFAACSSAPDFAIGAVSLLHKLGVIDYLSFGSECQDINKLKQIASFLIQYEEEIERGTKELMSLGHSYPKAKELYLREHLDDASLIEVLKQPNNILGIEYLKALLQLDSPIIPVCVTRVSNDHHSKELTPSISSATSIREILEQNQIRPLFSRVPEALHDIYQMHYQKDFPVCLDDFSLLLHAAIYSCEDLTQISGISSDFKDRIFKMLKSDLSFEELISACKTKNLTWSKISRNLLHIMLDITKEKVEKARTYDMSPYFQILGFKRSASFLIGNIKRKSSIPMVRHLRVMNDPLSKDQEELLSTEQRANQLYRTVIGQKFHTIIKDEQIIF</sequence>
<evidence type="ECO:0000313" key="4">
    <source>
        <dbReference type="Proteomes" id="UP000095598"/>
    </source>
</evidence>
<protein>
    <recommendedName>
        <fullName evidence="2">tRNA(Met) cytidine acetate ligase</fullName>
        <ecNumber evidence="2">6.3.4.-</ecNumber>
    </recommendedName>
</protein>
<dbReference type="GO" id="GO:0005524">
    <property type="term" value="F:ATP binding"/>
    <property type="evidence" value="ECO:0007669"/>
    <property type="project" value="UniProtKB-KW"/>
</dbReference>
<dbReference type="SUPFAM" id="SSF52374">
    <property type="entry name" value="Nucleotidylyl transferase"/>
    <property type="match status" value="1"/>
</dbReference>
<accession>A0A173SZQ4</accession>